<evidence type="ECO:0000256" key="6">
    <source>
        <dbReference type="HAMAP-Rule" id="MF_02083"/>
    </source>
</evidence>
<evidence type="ECO:0000259" key="7">
    <source>
        <dbReference type="SMART" id="SM00859"/>
    </source>
</evidence>
<comment type="similarity">
    <text evidence="6">Belongs to the NAGSA dehydrogenase family. Type 1 subfamily. LysY sub-subfamily.</text>
</comment>
<dbReference type="GO" id="GO:0070401">
    <property type="term" value="F:NADP+ binding"/>
    <property type="evidence" value="ECO:0007669"/>
    <property type="project" value="InterPro"/>
</dbReference>
<dbReference type="SUPFAM" id="SSF55347">
    <property type="entry name" value="Glyceraldehyde-3-phosphate dehydrogenase-like, C-terminal domain"/>
    <property type="match status" value="1"/>
</dbReference>
<dbReference type="InterPro" id="IPR036291">
    <property type="entry name" value="NAD(P)-bd_dom_sf"/>
</dbReference>
<evidence type="ECO:0000313" key="8">
    <source>
        <dbReference type="EMBL" id="REG11182.1"/>
    </source>
</evidence>
<dbReference type="GO" id="GO:0043870">
    <property type="term" value="F:N-acetyl-gamma-aminoadipyl-phosphate reductase activity"/>
    <property type="evidence" value="ECO:0007669"/>
    <property type="project" value="RHEA"/>
</dbReference>
<comment type="subcellular location">
    <subcellularLocation>
        <location evidence="6">Cytoplasm</location>
    </subcellularLocation>
</comment>
<dbReference type="GO" id="GO:0051287">
    <property type="term" value="F:NAD binding"/>
    <property type="evidence" value="ECO:0007669"/>
    <property type="project" value="InterPro"/>
</dbReference>
<evidence type="ECO:0000256" key="5">
    <source>
        <dbReference type="ARBA" id="ARBA00023154"/>
    </source>
</evidence>
<dbReference type="InterPro" id="IPR037535">
    <property type="entry name" value="LysY"/>
</dbReference>
<dbReference type="InterPro" id="IPR058924">
    <property type="entry name" value="AGPR_dimerisation_dom"/>
</dbReference>
<accession>A0A347ZSH0</accession>
<dbReference type="GO" id="GO:0006526">
    <property type="term" value="P:L-arginine biosynthetic process"/>
    <property type="evidence" value="ECO:0007669"/>
    <property type="project" value="InterPro"/>
</dbReference>
<dbReference type="HAMAP" id="MF_02083">
    <property type="entry name" value="LysY"/>
    <property type="match status" value="1"/>
</dbReference>
<dbReference type="Pfam" id="PF01118">
    <property type="entry name" value="Semialdhyde_dh"/>
    <property type="match status" value="1"/>
</dbReference>
<evidence type="ECO:0000256" key="3">
    <source>
        <dbReference type="ARBA" id="ARBA00022857"/>
    </source>
</evidence>
<dbReference type="EMBL" id="QUMS01000001">
    <property type="protein sequence ID" value="REG11182.1"/>
    <property type="molecule type" value="Genomic_DNA"/>
</dbReference>
<dbReference type="RefSeq" id="WP_116224319.1">
    <property type="nucleotide sequence ID" value="NZ_AP018437.1"/>
</dbReference>
<keyword evidence="5 6" id="KW-0457">Lysine biosynthesis</keyword>
<dbReference type="InterPro" id="IPR050085">
    <property type="entry name" value="AGPR"/>
</dbReference>
<dbReference type="OrthoDB" id="9801289at2"/>
<proteinExistence type="inferred from homology"/>
<comment type="caution">
    <text evidence="8">The sequence shown here is derived from an EMBL/GenBank/DDBJ whole genome shotgun (WGS) entry which is preliminary data.</text>
</comment>
<comment type="caution">
    <text evidence="6">Lacks conserved residue(s) required for the propagation of feature annotation.</text>
</comment>
<feature type="domain" description="Semialdehyde dehydrogenase NAD-binding" evidence="7">
    <location>
        <begin position="3"/>
        <end position="139"/>
    </location>
</feature>
<keyword evidence="3 6" id="KW-0521">NADP</keyword>
<organism evidence="8 9">
    <name type="scientific">Pelolinea submarina</name>
    <dbReference type="NCBI Taxonomy" id="913107"/>
    <lineage>
        <taxon>Bacteria</taxon>
        <taxon>Bacillati</taxon>
        <taxon>Chloroflexota</taxon>
        <taxon>Anaerolineae</taxon>
        <taxon>Anaerolineales</taxon>
        <taxon>Anaerolineaceae</taxon>
        <taxon>Pelolinea</taxon>
    </lineage>
</organism>
<dbReference type="EC" id="1.2.1.103" evidence="6"/>
<dbReference type="GO" id="GO:0003942">
    <property type="term" value="F:N-acetyl-gamma-glutamyl-phosphate reductase activity"/>
    <property type="evidence" value="ECO:0007669"/>
    <property type="project" value="InterPro"/>
</dbReference>
<dbReference type="Proteomes" id="UP000256388">
    <property type="component" value="Unassembled WGS sequence"/>
</dbReference>
<keyword evidence="4 6" id="KW-0560">Oxidoreductase</keyword>
<dbReference type="UniPathway" id="UPA00033">
    <property type="reaction ID" value="UER00037"/>
</dbReference>
<comment type="pathway">
    <text evidence="6">Amino-acid biosynthesis; L-lysine biosynthesis via AAA pathway; L-lysine from L-alpha-aminoadipate (Thermus route): step 3/5.</text>
</comment>
<dbReference type="SUPFAM" id="SSF51735">
    <property type="entry name" value="NAD(P)-binding Rossmann-fold domains"/>
    <property type="match status" value="1"/>
</dbReference>
<dbReference type="CDD" id="cd23939">
    <property type="entry name" value="AGPR_1_C_LysY"/>
    <property type="match status" value="1"/>
</dbReference>
<dbReference type="InterPro" id="IPR000534">
    <property type="entry name" value="Semialdehyde_DH_NAD-bd"/>
</dbReference>
<dbReference type="AlphaFoldDB" id="A0A347ZSH0"/>
<keyword evidence="1 6" id="KW-0963">Cytoplasm</keyword>
<comment type="function">
    <text evidence="6">Catalyzes the NADPH-dependent reduction of [LysW]-aminoadipate 6-phosphate to yield [LysW]-aminoadipate 6-semialdehyde.</text>
</comment>
<dbReference type="InterPro" id="IPR000706">
    <property type="entry name" value="AGPR_type-1"/>
</dbReference>
<dbReference type="CDD" id="cd24151">
    <property type="entry name" value="AGPR_1_N_LysY"/>
    <property type="match status" value="1"/>
</dbReference>
<dbReference type="PANTHER" id="PTHR32338:SF11">
    <property type="entry name" value="[LYSW]-L-2-AMINOADIPATE_[LYSW]-L-GLUTAMATE PHOSPHATE REDUCTASE-RELATED"/>
    <property type="match status" value="1"/>
</dbReference>
<dbReference type="HAMAP" id="MF_00150">
    <property type="entry name" value="ArgC_type1"/>
    <property type="match status" value="1"/>
</dbReference>
<dbReference type="PANTHER" id="PTHR32338">
    <property type="entry name" value="N-ACETYL-GAMMA-GLUTAMYL-PHOSPHATE REDUCTASE, CHLOROPLASTIC-RELATED-RELATED"/>
    <property type="match status" value="1"/>
</dbReference>
<evidence type="ECO:0000256" key="2">
    <source>
        <dbReference type="ARBA" id="ARBA00022605"/>
    </source>
</evidence>
<name>A0A347ZSH0_9CHLR</name>
<dbReference type="GO" id="GO:0019878">
    <property type="term" value="P:lysine biosynthetic process via aminoadipic acid"/>
    <property type="evidence" value="ECO:0007669"/>
    <property type="project" value="UniProtKB-UniRule"/>
</dbReference>
<feature type="binding site" evidence="6">
    <location>
        <position position="311"/>
    </location>
    <ligand>
        <name>NADP(+)</name>
        <dbReference type="ChEBI" id="CHEBI:58349"/>
    </ligand>
</feature>
<reference evidence="8 9" key="1">
    <citation type="submission" date="2018-08" db="EMBL/GenBank/DDBJ databases">
        <title>Genomic Encyclopedia of Type Strains, Phase IV (KMG-IV): sequencing the most valuable type-strain genomes for metagenomic binning, comparative biology and taxonomic classification.</title>
        <authorList>
            <person name="Goeker M."/>
        </authorList>
    </citation>
    <scope>NUCLEOTIDE SEQUENCE [LARGE SCALE GENOMIC DNA]</scope>
    <source>
        <strain evidence="8 9">DSM 23923</strain>
    </source>
</reference>
<dbReference type="Pfam" id="PF22698">
    <property type="entry name" value="Semialdhyde_dhC_1"/>
    <property type="match status" value="1"/>
</dbReference>
<evidence type="ECO:0000313" key="9">
    <source>
        <dbReference type="Proteomes" id="UP000256388"/>
    </source>
</evidence>
<keyword evidence="9" id="KW-1185">Reference proteome</keyword>
<dbReference type="Gene3D" id="3.30.360.10">
    <property type="entry name" value="Dihydrodipicolinate Reductase, domain 2"/>
    <property type="match status" value="1"/>
</dbReference>
<dbReference type="GO" id="GO:0005737">
    <property type="term" value="C:cytoplasm"/>
    <property type="evidence" value="ECO:0007669"/>
    <property type="project" value="UniProtKB-SubCell"/>
</dbReference>
<evidence type="ECO:0000256" key="1">
    <source>
        <dbReference type="ARBA" id="ARBA00022490"/>
    </source>
</evidence>
<feature type="active site" evidence="6">
    <location>
        <position position="147"/>
    </location>
</feature>
<dbReference type="Gene3D" id="3.40.50.720">
    <property type="entry name" value="NAD(P)-binding Rossmann-like Domain"/>
    <property type="match status" value="1"/>
</dbReference>
<sequence length="344" mass="37228">MLNVSIIGGSGYGGGELLRLLLGHPQVQVQQVTSRAHLGEFVYQVHPNLRKHTTLKFCDPAQVEPADILFLALPHGQVQTQIDHYAELAPKIIDLSADFRLKDPALYKKWYGQPHAAPQWLDKFVYGLPEIHRGEIAGASYISGVGCNATASNLALLPLVSADLIDKSAPVYIEIKVGSSESGAAGNAGSLHAERANVIRTFSSFGHRHTAEVIQESGLNDVSLTMTAVDLVRGALATVHTKAKEGIATKDLWKAYRAASNDNPFIRVVKEQRGIYRVPEPKIVAGSNYADISFDLDDNSGHLVSICAIDNLMKGASGSAVQCMNIMMGWDETTGLEFCGLHPY</sequence>
<dbReference type="SMART" id="SM00859">
    <property type="entry name" value="Semialdhyde_dh"/>
    <property type="match status" value="1"/>
</dbReference>
<keyword evidence="2 6" id="KW-0028">Amino-acid biosynthesis</keyword>
<comment type="catalytic activity">
    <reaction evidence="6">
        <text>[amino-group carrier protein]-C-terminal-N-(1-carboxy-5-oxopentan-1-yl)-L-glutamine + phosphate + NADP(+) = [amino-group carrier protein]-C-terminal-N-(1-carboxy-5-phosphooxy-5-oxopentan-1-yl)-L-glutamine + NADPH + H(+)</text>
        <dbReference type="Rhea" id="RHEA:41948"/>
        <dbReference type="Rhea" id="RHEA-COMP:9712"/>
        <dbReference type="Rhea" id="RHEA-COMP:9714"/>
        <dbReference type="ChEBI" id="CHEBI:15378"/>
        <dbReference type="ChEBI" id="CHEBI:43474"/>
        <dbReference type="ChEBI" id="CHEBI:57783"/>
        <dbReference type="ChEBI" id="CHEBI:58349"/>
        <dbReference type="ChEBI" id="CHEBI:78499"/>
        <dbReference type="ChEBI" id="CHEBI:78501"/>
        <dbReference type="EC" id="1.2.1.103"/>
    </reaction>
</comment>
<evidence type="ECO:0000256" key="4">
    <source>
        <dbReference type="ARBA" id="ARBA00023002"/>
    </source>
</evidence>
<dbReference type="NCBIfam" id="TIGR01850">
    <property type="entry name" value="argC"/>
    <property type="match status" value="1"/>
</dbReference>
<gene>
    <name evidence="6" type="primary">lysY</name>
    <name evidence="8" type="ORF">DFR64_1059</name>
</gene>
<protein>
    <recommendedName>
        <fullName evidence="6">Putative [LysW]-L-2-aminoadipate 6-phosphate reductase</fullName>
        <ecNumber evidence="6">1.2.1.103</ecNumber>
    </recommendedName>
</protein>